<dbReference type="OrthoDB" id="4194406at2"/>
<protein>
    <submittedName>
        <fullName evidence="1">Uncharacterized protein</fullName>
    </submittedName>
</protein>
<sequence length="138" mass="14846">MTRSKAVTAGMALLASGALVVGMAGSASASGLNVSVSRSWGTATFYPDGDWLYVKDSSADGYSVQAKIERWQKVNIDAWGWRDHRTGCYDTTSIGQPGTGITTCNYDLTENDTVRVCIVRSKDGVRYGDWLCSDSTKA</sequence>
<evidence type="ECO:0000313" key="1">
    <source>
        <dbReference type="EMBL" id="ALC23536.1"/>
    </source>
</evidence>
<dbReference type="AlphaFoldDB" id="A0A0M5IZ46"/>
<dbReference type="RefSeq" id="WP_005318363.1">
    <property type="nucleotide sequence ID" value="NZ_CP011340.1"/>
</dbReference>
<dbReference type="PATRIC" id="fig|38300.4.peg.5485"/>
<reference evidence="1 2" key="1">
    <citation type="submission" date="2015-08" db="EMBL/GenBank/DDBJ databases">
        <title>Genome sequence of the pristinamycin over-producing bacterium Streptomyces pristinaespiralis HCCB10218.</title>
        <authorList>
            <person name="Tian J."/>
            <person name="Yang J."/>
            <person name="Li L."/>
            <person name="Ruan L."/>
            <person name="Wei W."/>
            <person name="Zheng G."/>
            <person name="Wei Z."/>
            <person name="Yang S."/>
            <person name="Ge M."/>
            <person name="Jiang W."/>
            <person name="Lu Y."/>
        </authorList>
    </citation>
    <scope>NUCLEOTIDE SEQUENCE [LARGE SCALE GENOMIC DNA]</scope>
    <source>
        <strain evidence="1 2">HCCB 10218</strain>
    </source>
</reference>
<dbReference type="Proteomes" id="UP000060513">
    <property type="component" value="Chromosome"/>
</dbReference>
<dbReference type="EMBL" id="CP011340">
    <property type="protein sequence ID" value="ALC23536.1"/>
    <property type="molecule type" value="Genomic_DNA"/>
</dbReference>
<proteinExistence type="predicted"/>
<evidence type="ECO:0000313" key="2">
    <source>
        <dbReference type="Proteomes" id="UP000060513"/>
    </source>
</evidence>
<gene>
    <name evidence="1" type="ORF">SPRI_5230</name>
</gene>
<dbReference type="GeneID" id="97233714"/>
<name>A0A0M5IZ46_STRPR</name>
<accession>A0A0M5IZ46</accession>
<dbReference type="KEGG" id="spri:SPRI_5230"/>
<organism evidence="1">
    <name type="scientific">Streptomyces pristinaespiralis</name>
    <dbReference type="NCBI Taxonomy" id="38300"/>
    <lineage>
        <taxon>Bacteria</taxon>
        <taxon>Bacillati</taxon>
        <taxon>Actinomycetota</taxon>
        <taxon>Actinomycetes</taxon>
        <taxon>Kitasatosporales</taxon>
        <taxon>Streptomycetaceae</taxon>
        <taxon>Streptomyces</taxon>
    </lineage>
</organism>